<proteinExistence type="predicted"/>
<keyword evidence="1" id="KW-1133">Transmembrane helix</keyword>
<keyword evidence="1" id="KW-0472">Membrane</keyword>
<accession>A0A6C0CR05</accession>
<keyword evidence="1" id="KW-0812">Transmembrane</keyword>
<feature type="transmembrane region" description="Helical" evidence="1">
    <location>
        <begin position="160"/>
        <end position="179"/>
    </location>
</feature>
<organism evidence="2">
    <name type="scientific">viral metagenome</name>
    <dbReference type="NCBI Taxonomy" id="1070528"/>
    <lineage>
        <taxon>unclassified sequences</taxon>
        <taxon>metagenomes</taxon>
        <taxon>organismal metagenomes</taxon>
    </lineage>
</organism>
<evidence type="ECO:0000256" key="1">
    <source>
        <dbReference type="SAM" id="Phobius"/>
    </source>
</evidence>
<sequence length="418" mass="48397">MIFFLDDKRTTIMLDKTNDCIDDNLFVLVYGLIIIAMYLVTIVYISLSFENYAKYNKDRQIMKDAKYYEETFLYKFLKYIRGDGKGSIEAPMMDVLGKQKIPKEYDQYGIHEAHKTISINYTLMITFMSLIVLHFIFYLVVKYIVKSNICGLDFQLYGKVFFVALIPMIITIISTIEFYDKKFNQLLISLKFTNRKIANVNRILMKNITTDRSFLNALTMNDSLSLILILQQQTNEENLKRLLITQSIYSSIVNSIDASSSNIQDINDIFNDPNTKSSADLVPYLKIGLNLENILKEYQQNNSLGEVFRRIYPNESSRDNLINQLESRIDAILENITSEIGNLNTDFQENANKYMKGVLIFNVFMLLLVVIIIGALLKLMISPETFQWILTKLNDVFNKGSKLLILIIPIILIFILTK</sequence>
<dbReference type="AlphaFoldDB" id="A0A6C0CR05"/>
<feature type="transmembrane region" description="Helical" evidence="1">
    <location>
        <begin position="121"/>
        <end position="140"/>
    </location>
</feature>
<protein>
    <submittedName>
        <fullName evidence="2">Uncharacterized protein</fullName>
    </submittedName>
</protein>
<feature type="transmembrane region" description="Helical" evidence="1">
    <location>
        <begin position="25"/>
        <end position="47"/>
    </location>
</feature>
<feature type="transmembrane region" description="Helical" evidence="1">
    <location>
        <begin position="358"/>
        <end position="381"/>
    </location>
</feature>
<name>A0A6C0CR05_9ZZZZ</name>
<evidence type="ECO:0000313" key="2">
    <source>
        <dbReference type="EMBL" id="QHT06988.1"/>
    </source>
</evidence>
<reference evidence="2" key="1">
    <citation type="journal article" date="2020" name="Nature">
        <title>Giant virus diversity and host interactions through global metagenomics.</title>
        <authorList>
            <person name="Schulz F."/>
            <person name="Roux S."/>
            <person name="Paez-Espino D."/>
            <person name="Jungbluth S."/>
            <person name="Walsh D.A."/>
            <person name="Denef V.J."/>
            <person name="McMahon K.D."/>
            <person name="Konstantinidis K.T."/>
            <person name="Eloe-Fadrosh E.A."/>
            <person name="Kyrpides N.C."/>
            <person name="Woyke T."/>
        </authorList>
    </citation>
    <scope>NUCLEOTIDE SEQUENCE</scope>
    <source>
        <strain evidence="2">GVMAG-M-3300021962-46</strain>
    </source>
</reference>
<dbReference type="EMBL" id="MN739479">
    <property type="protein sequence ID" value="QHT06988.1"/>
    <property type="molecule type" value="Genomic_DNA"/>
</dbReference>
<feature type="transmembrane region" description="Helical" evidence="1">
    <location>
        <begin position="401"/>
        <end position="417"/>
    </location>
</feature>